<keyword evidence="3" id="KW-1185">Reference proteome</keyword>
<protein>
    <submittedName>
        <fullName evidence="2">Uncharacterized protein</fullName>
    </submittedName>
</protein>
<feature type="compositionally biased region" description="Low complexity" evidence="1">
    <location>
        <begin position="72"/>
        <end position="121"/>
    </location>
</feature>
<accession>A0A6A4VP82</accession>
<dbReference type="Proteomes" id="UP000440578">
    <property type="component" value="Unassembled WGS sequence"/>
</dbReference>
<feature type="compositionally biased region" description="Basic and acidic residues" evidence="1">
    <location>
        <begin position="500"/>
        <end position="517"/>
    </location>
</feature>
<gene>
    <name evidence="2" type="ORF">FJT64_006519</name>
</gene>
<feature type="compositionally biased region" description="Basic and acidic residues" evidence="1">
    <location>
        <begin position="362"/>
        <end position="388"/>
    </location>
</feature>
<feature type="region of interest" description="Disordered" evidence="1">
    <location>
        <begin position="25"/>
        <end position="546"/>
    </location>
</feature>
<comment type="caution">
    <text evidence="2">The sequence shown here is derived from an EMBL/GenBank/DDBJ whole genome shotgun (WGS) entry which is preliminary data.</text>
</comment>
<proteinExistence type="predicted"/>
<name>A0A6A4VP82_AMPAM</name>
<feature type="compositionally biased region" description="Basic residues" evidence="1">
    <location>
        <begin position="235"/>
        <end position="244"/>
    </location>
</feature>
<evidence type="ECO:0000313" key="2">
    <source>
        <dbReference type="EMBL" id="KAF0295995.1"/>
    </source>
</evidence>
<dbReference type="OrthoDB" id="420187at2759"/>
<evidence type="ECO:0000313" key="3">
    <source>
        <dbReference type="Proteomes" id="UP000440578"/>
    </source>
</evidence>
<reference evidence="2 3" key="1">
    <citation type="submission" date="2019-07" db="EMBL/GenBank/DDBJ databases">
        <title>Draft genome assembly of a fouling barnacle, Amphibalanus amphitrite (Darwin, 1854): The first reference genome for Thecostraca.</title>
        <authorList>
            <person name="Kim W."/>
        </authorList>
    </citation>
    <scope>NUCLEOTIDE SEQUENCE [LARGE SCALE GENOMIC DNA]</scope>
    <source>
        <strain evidence="2">SNU_AA5</strain>
        <tissue evidence="2">Soma without cirri and trophi</tissue>
    </source>
</reference>
<evidence type="ECO:0000256" key="1">
    <source>
        <dbReference type="SAM" id="MobiDB-lite"/>
    </source>
</evidence>
<dbReference type="AlphaFoldDB" id="A0A6A4VP82"/>
<feature type="compositionally biased region" description="Basic and acidic residues" evidence="1">
    <location>
        <begin position="249"/>
        <end position="261"/>
    </location>
</feature>
<dbReference type="EMBL" id="VIIS01001586">
    <property type="protein sequence ID" value="KAF0295995.1"/>
    <property type="molecule type" value="Genomic_DNA"/>
</dbReference>
<feature type="compositionally biased region" description="Basic and acidic residues" evidence="1">
    <location>
        <begin position="449"/>
        <end position="467"/>
    </location>
</feature>
<organism evidence="2 3">
    <name type="scientific">Amphibalanus amphitrite</name>
    <name type="common">Striped barnacle</name>
    <name type="synonym">Balanus amphitrite</name>
    <dbReference type="NCBI Taxonomy" id="1232801"/>
    <lineage>
        <taxon>Eukaryota</taxon>
        <taxon>Metazoa</taxon>
        <taxon>Ecdysozoa</taxon>
        <taxon>Arthropoda</taxon>
        <taxon>Crustacea</taxon>
        <taxon>Multicrustacea</taxon>
        <taxon>Cirripedia</taxon>
        <taxon>Thoracica</taxon>
        <taxon>Thoracicalcarea</taxon>
        <taxon>Balanomorpha</taxon>
        <taxon>Balanoidea</taxon>
        <taxon>Balanidae</taxon>
        <taxon>Amphibalaninae</taxon>
        <taxon>Amphibalanus</taxon>
    </lineage>
</organism>
<sequence>MTSPAIVVKRPLPGNKSAVLGRVASAPAAPAPAPAAAGGGATKAAPLVPYGTGDSASDDSDSENRAAGPAKGSVTSSAPAPPATSSVGSTAKGLTATIGTSAGSGAAVKKPAAVPSPATPARVLGERQPRAPAATSPWLVKEVPAVPGSPSLHSEESVTSHGSVGCTSPWLVTEKEGGPAVPLKADPTPPGWKVTPLPARSPQSDTFDPRSEVRPSPPPIRRAGSVDSPDGPRHILSKISRKLKTLTSRPEKRALGEDVGRPAKRPRPAPAPADSGAGRKVGNSVFFDEQENRAATPADSVANGGAAAANGNPAVANGDATAAEAARPPGRSMPLVTPDGLQDCGSGDGAALASAPAGPIPQKEHVVNGEKEHKAKAPSDSARHQERQYRRRSRSSSSSSSEDDRRRRPSSAPAAAGGGGGGDALAFLTSGAGLSGYGRDVTTWSGERPGLERERERDKEERRRREELDEYNDELDAGRVKKVRGHRERPVLDHNPFQRLQEDRRREPGGRERDRSPSRHRRDRRDDRDRHRHRHQRRDSRERVSR</sequence>
<feature type="compositionally biased region" description="Low complexity" evidence="1">
    <location>
        <begin position="297"/>
        <end position="320"/>
    </location>
</feature>